<dbReference type="Proteomes" id="UP000824998">
    <property type="component" value="Unassembled WGS sequence"/>
</dbReference>
<accession>A0A9P8C8E3</accession>
<comment type="caution">
    <text evidence="1">The sequence shown here is derived from an EMBL/GenBank/DDBJ whole genome shotgun (WGS) entry which is preliminary data.</text>
</comment>
<name>A0A9P8C8E3_9HELO</name>
<proteinExistence type="predicted"/>
<organism evidence="1 2">
    <name type="scientific">Amylocarpus encephaloides</name>
    <dbReference type="NCBI Taxonomy" id="45428"/>
    <lineage>
        <taxon>Eukaryota</taxon>
        <taxon>Fungi</taxon>
        <taxon>Dikarya</taxon>
        <taxon>Ascomycota</taxon>
        <taxon>Pezizomycotina</taxon>
        <taxon>Leotiomycetes</taxon>
        <taxon>Helotiales</taxon>
        <taxon>Helotiales incertae sedis</taxon>
        <taxon>Amylocarpus</taxon>
    </lineage>
</organism>
<sequence>MIESGYLRTDRGAVFAAIEVAALKTIFEKHSIESMENDGLQCWTKTIFRNYLLDRVPQNSKRHFLGCSTTLYHCALYFAKYPFAKSASEDDTLTCDELIRAIAFLGGRERQIFRGVAETMTTKGSKTFRRARPDRLCYENLFRSLARETPELDTWKSNDHDDVVDVLSEVQPAMAYLNVGLTLDELQPIARRLSNGKPPLGSILLAKGDLLQLMFFLTRMLMGIRPDPLGTASQLAESFERLLALISNMESEISFDDINDTAPGTFRDLHYAFAILFSTFMQGKDISTIYDSRTSR</sequence>
<dbReference type="AlphaFoldDB" id="A0A9P8C8E3"/>
<keyword evidence="2" id="KW-1185">Reference proteome</keyword>
<reference evidence="1" key="1">
    <citation type="journal article" date="2021" name="IMA Fungus">
        <title>Genomic characterization of three marine fungi, including Emericellopsis atlantica sp. nov. with signatures of a generalist lifestyle and marine biomass degradation.</title>
        <authorList>
            <person name="Hagestad O.C."/>
            <person name="Hou L."/>
            <person name="Andersen J.H."/>
            <person name="Hansen E.H."/>
            <person name="Altermark B."/>
            <person name="Li C."/>
            <person name="Kuhnert E."/>
            <person name="Cox R.J."/>
            <person name="Crous P.W."/>
            <person name="Spatafora J.W."/>
            <person name="Lail K."/>
            <person name="Amirebrahimi M."/>
            <person name="Lipzen A."/>
            <person name="Pangilinan J."/>
            <person name="Andreopoulos W."/>
            <person name="Hayes R.D."/>
            <person name="Ng V."/>
            <person name="Grigoriev I.V."/>
            <person name="Jackson S.A."/>
            <person name="Sutton T.D.S."/>
            <person name="Dobson A.D.W."/>
            <person name="Rama T."/>
        </authorList>
    </citation>
    <scope>NUCLEOTIDE SEQUENCE</scope>
    <source>
        <strain evidence="1">TRa018bII</strain>
    </source>
</reference>
<protein>
    <submittedName>
        <fullName evidence="1">Uncharacterized protein</fullName>
    </submittedName>
</protein>
<gene>
    <name evidence="1" type="ORF">BJ875DRAFT_131568</name>
</gene>
<evidence type="ECO:0000313" key="2">
    <source>
        <dbReference type="Proteomes" id="UP000824998"/>
    </source>
</evidence>
<dbReference type="OrthoDB" id="4436136at2759"/>
<evidence type="ECO:0000313" key="1">
    <source>
        <dbReference type="EMBL" id="KAG9237674.1"/>
    </source>
</evidence>
<dbReference type="EMBL" id="MU251382">
    <property type="protein sequence ID" value="KAG9237674.1"/>
    <property type="molecule type" value="Genomic_DNA"/>
</dbReference>